<dbReference type="HOGENOM" id="CLU_073320_0_0_6"/>
<dbReference type="STRING" id="80852.AWOD_I_2567"/>
<keyword evidence="3" id="KW-1185">Reference proteome</keyword>
<dbReference type="Gene3D" id="3.30.450.40">
    <property type="match status" value="1"/>
</dbReference>
<dbReference type="KEGG" id="awd:AWOD_I_2567"/>
<organism evidence="2 3">
    <name type="scientific">Aliivibrio wodanis</name>
    <dbReference type="NCBI Taxonomy" id="80852"/>
    <lineage>
        <taxon>Bacteria</taxon>
        <taxon>Pseudomonadati</taxon>
        <taxon>Pseudomonadota</taxon>
        <taxon>Gammaproteobacteria</taxon>
        <taxon>Vibrionales</taxon>
        <taxon>Vibrionaceae</taxon>
        <taxon>Aliivibrio</taxon>
    </lineage>
</organism>
<accession>A0A090ITJ2</accession>
<dbReference type="Proteomes" id="UP000032427">
    <property type="component" value="Chromosome 1"/>
</dbReference>
<gene>
    <name evidence="2" type="ORF">AWOD_I_2567</name>
</gene>
<dbReference type="InterPro" id="IPR007435">
    <property type="entry name" value="DUF484"/>
</dbReference>
<evidence type="ECO:0000313" key="2">
    <source>
        <dbReference type="EMBL" id="CED72618.1"/>
    </source>
</evidence>
<evidence type="ECO:0000256" key="1">
    <source>
        <dbReference type="SAM" id="Coils"/>
    </source>
</evidence>
<dbReference type="PANTHER" id="PTHR38765:SF1">
    <property type="entry name" value="DUF484 DOMAIN-CONTAINING PROTEIN"/>
    <property type="match status" value="1"/>
</dbReference>
<dbReference type="EMBL" id="LN554846">
    <property type="protein sequence ID" value="CED72618.1"/>
    <property type="molecule type" value="Genomic_DNA"/>
</dbReference>
<name>A0A090ITJ2_9GAMM</name>
<evidence type="ECO:0000313" key="3">
    <source>
        <dbReference type="Proteomes" id="UP000032427"/>
    </source>
</evidence>
<sequence length="238" mass="27144">MSECNVMEQQQEAVLSTQLTEEVVAQFLMDHPNFFQQYPELLNRIKVDTPERGVISLVEVQVNKLRDRIGDLEEEITQIMSLAAKNDRLFHDFAEVQKQLLICDDFFQAAKVIEHKAKELGLTAHIKIVDHQHPKYHVEKTALANFIKKFLNGHSAYLGRLRQTERDSLLAYGGLNHSSTELGSFAILPLGQSNPMGIIAFASHDGGHFEPNMDTIFLEQLVSVFHYLLMQWSKSSHE</sequence>
<dbReference type="PATRIC" id="fig|80852.17.peg.2656"/>
<reference evidence="3" key="1">
    <citation type="submission" date="2014-09" db="EMBL/GenBank/DDBJ databases">
        <authorList>
            <person name="Hjerde E."/>
        </authorList>
    </citation>
    <scope>NUCLEOTIDE SEQUENCE [LARGE SCALE GENOMIC DNA]</scope>
    <source>
        <strain evidence="3">06/09/139</strain>
    </source>
</reference>
<dbReference type="Pfam" id="PF04340">
    <property type="entry name" value="DUF484"/>
    <property type="match status" value="1"/>
</dbReference>
<dbReference type="AlphaFoldDB" id="A0A090ITJ2"/>
<proteinExistence type="predicted"/>
<keyword evidence="1" id="KW-0175">Coiled coil</keyword>
<dbReference type="PANTHER" id="PTHR38765">
    <property type="entry name" value="DUF484 DOMAIN-CONTAINING PROTEIN"/>
    <property type="match status" value="1"/>
</dbReference>
<evidence type="ECO:0008006" key="4">
    <source>
        <dbReference type="Google" id="ProtNLM"/>
    </source>
</evidence>
<protein>
    <recommendedName>
        <fullName evidence="4">3',5'-cyclic-nucleotide phosphodiesterase</fullName>
    </recommendedName>
</protein>
<dbReference type="InterPro" id="IPR029016">
    <property type="entry name" value="GAF-like_dom_sf"/>
</dbReference>
<feature type="coiled-coil region" evidence="1">
    <location>
        <begin position="55"/>
        <end position="82"/>
    </location>
</feature>